<dbReference type="Pfam" id="PF00805">
    <property type="entry name" value="Pentapeptide"/>
    <property type="match status" value="2"/>
</dbReference>
<gene>
    <name evidence="2" type="ORF">ACMU_16860</name>
</gene>
<organism evidence="2 3">
    <name type="scientific">Actibacterium mucosum KCTC 23349</name>
    <dbReference type="NCBI Taxonomy" id="1454373"/>
    <lineage>
        <taxon>Bacteria</taxon>
        <taxon>Pseudomonadati</taxon>
        <taxon>Pseudomonadota</taxon>
        <taxon>Alphaproteobacteria</taxon>
        <taxon>Rhodobacterales</taxon>
        <taxon>Roseobacteraceae</taxon>
        <taxon>Actibacterium</taxon>
    </lineage>
</organism>
<feature type="transmembrane region" description="Helical" evidence="1">
    <location>
        <begin position="50"/>
        <end position="72"/>
    </location>
</feature>
<dbReference type="STRING" id="1454373.ACMU_16860"/>
<dbReference type="RefSeq" id="WP_051588371.1">
    <property type="nucleotide sequence ID" value="NZ_JFKE01000006.1"/>
</dbReference>
<feature type="transmembrane region" description="Helical" evidence="1">
    <location>
        <begin position="21"/>
        <end position="44"/>
    </location>
</feature>
<evidence type="ECO:0000313" key="2">
    <source>
        <dbReference type="EMBL" id="KAJ54784.1"/>
    </source>
</evidence>
<sequence length="552" mass="60040">MEQKQEPRKQGFGRRAPSASLGLLIFAFGVSAGFLVAFSGLGVLDEGTGVILIIFLAVLMFIAALGLVLFVFRKPLWRRLFGLAETQLELFAGPLSDVAKGAVDRDPHRATEAARDLVNMALARYAWVSTRRWVIGSLTGLIAAMAAFAGTALLFRQNELLGAQNTRIDTQIAQLDQQIALDDYNVQLAEAARNAQLVVEITNIAQALGQAADRRTGPVETAEDFVAVLDPVADLPRGLVLRIASASQATKPYKFLQTGIRPENHNAMMQAAMALRPDLPQTRVQMAQAFRWPELQTGTRLIDRPASPERGQLLRALTASGLRELEVLNFYGMDLSYAYAPGIRLFLISSQMGQFSYADFSFANVLETKMQGAWLSHVRFTQAYLRDSDFGALPGELVKPPFSGELPFFNTQLDGADFTDAVAERVGFVGAHAMAANFDGATLIAPDFRYATLAAATFRGAALINAQFEGADLRSVDFDGAVVTGAGFLDTLTETAAPETFRADRYTLAEISPAEAIARIDSLYRYLDADTLQTLAGENGLYIVTRTSPFEN</sequence>
<keyword evidence="1" id="KW-0472">Membrane</keyword>
<dbReference type="Proteomes" id="UP000026249">
    <property type="component" value="Unassembled WGS sequence"/>
</dbReference>
<proteinExistence type="predicted"/>
<evidence type="ECO:0000313" key="3">
    <source>
        <dbReference type="Proteomes" id="UP000026249"/>
    </source>
</evidence>
<dbReference type="AlphaFoldDB" id="A0A037ZE62"/>
<keyword evidence="1" id="KW-1133">Transmembrane helix</keyword>
<dbReference type="SUPFAM" id="SSF141571">
    <property type="entry name" value="Pentapeptide repeat-like"/>
    <property type="match status" value="1"/>
</dbReference>
<dbReference type="EMBL" id="JFKE01000006">
    <property type="protein sequence ID" value="KAJ54784.1"/>
    <property type="molecule type" value="Genomic_DNA"/>
</dbReference>
<name>A0A037ZE62_9RHOB</name>
<reference evidence="2 3" key="1">
    <citation type="submission" date="2014-03" db="EMBL/GenBank/DDBJ databases">
        <title>Draft Genome Sequence of Actibacterium mucosum KCTC 23349, a Marine Alphaproteobacterium with Complex Ionic Requirements Isolated from Mediterranean Seawater at Malvarrosa Beach, Valencia, Spain.</title>
        <authorList>
            <person name="Arahal D.R."/>
            <person name="Shao Z."/>
            <person name="Lai Q."/>
            <person name="Pujalte M.J."/>
        </authorList>
    </citation>
    <scope>NUCLEOTIDE SEQUENCE [LARGE SCALE GENOMIC DNA]</scope>
    <source>
        <strain evidence="2 3">KCTC 23349</strain>
    </source>
</reference>
<comment type="caution">
    <text evidence="2">The sequence shown here is derived from an EMBL/GenBank/DDBJ whole genome shotgun (WGS) entry which is preliminary data.</text>
</comment>
<protein>
    <recommendedName>
        <fullName evidence="4">Pentapeptide repeat-containing protein</fullName>
    </recommendedName>
</protein>
<dbReference type="Gene3D" id="2.160.20.80">
    <property type="entry name" value="E3 ubiquitin-protein ligase SopA"/>
    <property type="match status" value="1"/>
</dbReference>
<dbReference type="PANTHER" id="PTHR14136">
    <property type="entry name" value="BTB_POZ DOMAIN-CONTAINING PROTEIN KCTD9"/>
    <property type="match status" value="1"/>
</dbReference>
<evidence type="ECO:0008006" key="4">
    <source>
        <dbReference type="Google" id="ProtNLM"/>
    </source>
</evidence>
<dbReference type="InterPro" id="IPR001646">
    <property type="entry name" value="5peptide_repeat"/>
</dbReference>
<dbReference type="PANTHER" id="PTHR14136:SF17">
    <property type="entry name" value="BTB_POZ DOMAIN-CONTAINING PROTEIN KCTD9"/>
    <property type="match status" value="1"/>
</dbReference>
<feature type="transmembrane region" description="Helical" evidence="1">
    <location>
        <begin position="133"/>
        <end position="155"/>
    </location>
</feature>
<keyword evidence="3" id="KW-1185">Reference proteome</keyword>
<accession>A0A037ZE62</accession>
<evidence type="ECO:0000256" key="1">
    <source>
        <dbReference type="SAM" id="Phobius"/>
    </source>
</evidence>
<dbReference type="OrthoDB" id="8108582at2"/>
<keyword evidence="1" id="KW-0812">Transmembrane</keyword>
<dbReference type="InterPro" id="IPR051082">
    <property type="entry name" value="Pentapeptide-BTB/POZ_domain"/>
</dbReference>